<dbReference type="CDD" id="cd00833">
    <property type="entry name" value="PKS"/>
    <property type="match status" value="1"/>
</dbReference>
<dbReference type="Pfam" id="PF21089">
    <property type="entry name" value="PKS_DH_N"/>
    <property type="match status" value="1"/>
</dbReference>
<dbReference type="InterPro" id="IPR016039">
    <property type="entry name" value="Thiolase-like"/>
</dbReference>
<dbReference type="InterPro" id="IPR006162">
    <property type="entry name" value="Ppantetheine_attach_site"/>
</dbReference>
<evidence type="ECO:0000256" key="9">
    <source>
        <dbReference type="ARBA" id="ARBA00044883"/>
    </source>
</evidence>
<dbReference type="InterPro" id="IPR011032">
    <property type="entry name" value="GroES-like_sf"/>
</dbReference>
<dbReference type="Gene3D" id="3.90.550.10">
    <property type="entry name" value="Spore Coat Polysaccharide Biosynthesis Protein SpsA, Chain A"/>
    <property type="match status" value="1"/>
</dbReference>
<dbReference type="PANTHER" id="PTHR43775:SF37">
    <property type="entry name" value="SI:DKEY-61P9.11"/>
    <property type="match status" value="1"/>
</dbReference>
<dbReference type="PANTHER" id="PTHR43775">
    <property type="entry name" value="FATTY ACID SYNTHASE"/>
    <property type="match status" value="1"/>
</dbReference>
<evidence type="ECO:0000256" key="2">
    <source>
        <dbReference type="ARBA" id="ARBA00018769"/>
    </source>
</evidence>
<evidence type="ECO:0000256" key="8">
    <source>
        <dbReference type="ARBA" id="ARBA00023315"/>
    </source>
</evidence>
<evidence type="ECO:0000313" key="14">
    <source>
        <dbReference type="EMBL" id="OXA38010.1"/>
    </source>
</evidence>
<dbReference type="SUPFAM" id="SSF53901">
    <property type="entry name" value="Thiolase-like"/>
    <property type="match status" value="1"/>
</dbReference>
<evidence type="ECO:0000313" key="15">
    <source>
        <dbReference type="Proteomes" id="UP000198287"/>
    </source>
</evidence>
<dbReference type="SUPFAM" id="SSF55048">
    <property type="entry name" value="Probable ACP-binding domain of malonyl-CoA ACP transacylase"/>
    <property type="match status" value="1"/>
</dbReference>
<evidence type="ECO:0000256" key="4">
    <source>
        <dbReference type="ARBA" id="ARBA00022553"/>
    </source>
</evidence>
<dbReference type="EMBL" id="LNIX01000049">
    <property type="protein sequence ID" value="OXA38010.1"/>
    <property type="molecule type" value="Genomic_DNA"/>
</dbReference>
<evidence type="ECO:0000259" key="12">
    <source>
        <dbReference type="PROSITE" id="PS52004"/>
    </source>
</evidence>
<dbReference type="Pfam" id="PF08240">
    <property type="entry name" value="ADH_N"/>
    <property type="match status" value="1"/>
</dbReference>
<dbReference type="SMART" id="SM00822">
    <property type="entry name" value="PKS_KR"/>
    <property type="match status" value="1"/>
</dbReference>
<dbReference type="Pfam" id="PF08659">
    <property type="entry name" value="KR"/>
    <property type="match status" value="1"/>
</dbReference>
<dbReference type="InterPro" id="IPR036291">
    <property type="entry name" value="NAD(P)-bd_dom_sf"/>
</dbReference>
<evidence type="ECO:0000256" key="3">
    <source>
        <dbReference type="ARBA" id="ARBA00022450"/>
    </source>
</evidence>
<evidence type="ECO:0000256" key="7">
    <source>
        <dbReference type="ARBA" id="ARBA00023268"/>
    </source>
</evidence>
<dbReference type="EC" id="2.3.1.85" evidence="1"/>
<dbReference type="SMART" id="SM00827">
    <property type="entry name" value="PKS_AT"/>
    <property type="match status" value="1"/>
</dbReference>
<dbReference type="Pfam" id="PF22621">
    <property type="entry name" value="CurL-like_PKS_C"/>
    <property type="match status" value="1"/>
</dbReference>
<keyword evidence="4" id="KW-0597">Phosphoprotein</keyword>
<feature type="domain" description="PKS/mFAS DH" evidence="13">
    <location>
        <begin position="1160"/>
        <end position="1472"/>
    </location>
</feature>
<dbReference type="InterPro" id="IPR036736">
    <property type="entry name" value="ACP-like_sf"/>
</dbReference>
<dbReference type="GO" id="GO:0016491">
    <property type="term" value="F:oxidoreductase activity"/>
    <property type="evidence" value="ECO:0007669"/>
    <property type="project" value="InterPro"/>
</dbReference>
<dbReference type="InterPro" id="IPR029044">
    <property type="entry name" value="Nucleotide-diphossugar_trans"/>
</dbReference>
<dbReference type="InterPro" id="IPR049490">
    <property type="entry name" value="C883_1060-like_KR_N"/>
</dbReference>
<dbReference type="InterPro" id="IPR013149">
    <property type="entry name" value="ADH-like_C"/>
</dbReference>
<dbReference type="Gene3D" id="3.30.70.3290">
    <property type="match status" value="1"/>
</dbReference>
<dbReference type="Gene3D" id="3.40.47.10">
    <property type="match status" value="1"/>
</dbReference>
<dbReference type="Pfam" id="PF00107">
    <property type="entry name" value="ADH_zinc_N"/>
    <property type="match status" value="1"/>
</dbReference>
<keyword evidence="8" id="KW-0012">Acyltransferase</keyword>
<dbReference type="GO" id="GO:0004312">
    <property type="term" value="F:fatty acid synthase activity"/>
    <property type="evidence" value="ECO:0007669"/>
    <property type="project" value="UniProtKB-EC"/>
</dbReference>
<dbReference type="InterPro" id="IPR014030">
    <property type="entry name" value="Ketoacyl_synth_N"/>
</dbReference>
<gene>
    <name evidence="14" type="ORF">Fcan01_27201</name>
</gene>
<dbReference type="InterPro" id="IPR020843">
    <property type="entry name" value="ER"/>
</dbReference>
<dbReference type="InterPro" id="IPR050091">
    <property type="entry name" value="PKS_NRPS_Biosynth_Enz"/>
</dbReference>
<evidence type="ECO:0000256" key="6">
    <source>
        <dbReference type="ARBA" id="ARBA00022857"/>
    </source>
</evidence>
<dbReference type="InterPro" id="IPR042104">
    <property type="entry name" value="PKS_dehydratase_sf"/>
</dbReference>
<dbReference type="InterPro" id="IPR014031">
    <property type="entry name" value="Ketoacyl_synth_C"/>
</dbReference>
<dbReference type="InterPro" id="IPR009081">
    <property type="entry name" value="PP-bd_ACP"/>
</dbReference>
<evidence type="ECO:0000256" key="1">
    <source>
        <dbReference type="ARBA" id="ARBA00012873"/>
    </source>
</evidence>
<dbReference type="InterPro" id="IPR020841">
    <property type="entry name" value="PKS_Beta-ketoAc_synthase_dom"/>
</dbReference>
<name>A0A226CYY1_FOLCA</name>
<dbReference type="Pfam" id="PF00550">
    <property type="entry name" value="PP-binding"/>
    <property type="match status" value="1"/>
</dbReference>
<feature type="region of interest" description="N-terminal hotdog fold" evidence="10">
    <location>
        <begin position="1160"/>
        <end position="1308"/>
    </location>
</feature>
<keyword evidence="6" id="KW-0521">NADP</keyword>
<dbReference type="Gene3D" id="3.90.180.10">
    <property type="entry name" value="Medium-chain alcohol dehydrogenases, catalytic domain"/>
    <property type="match status" value="1"/>
</dbReference>
<dbReference type="PROSITE" id="PS00012">
    <property type="entry name" value="PHOSPHOPANTETHEINE"/>
    <property type="match status" value="1"/>
</dbReference>
<feature type="region of interest" description="C-terminal hotdog fold" evidence="10">
    <location>
        <begin position="1332"/>
        <end position="1472"/>
    </location>
</feature>
<dbReference type="SUPFAM" id="SSF47336">
    <property type="entry name" value="ACP-like"/>
    <property type="match status" value="1"/>
</dbReference>
<dbReference type="SMART" id="SM00825">
    <property type="entry name" value="PKS_KS"/>
    <property type="match status" value="1"/>
</dbReference>
<dbReference type="SMART" id="SM00829">
    <property type="entry name" value="PKS_ER"/>
    <property type="match status" value="1"/>
</dbReference>
<dbReference type="PROSITE" id="PS52004">
    <property type="entry name" value="KS3_2"/>
    <property type="match status" value="1"/>
</dbReference>
<dbReference type="InterPro" id="IPR001227">
    <property type="entry name" value="Ac_transferase_dom_sf"/>
</dbReference>
<dbReference type="InterPro" id="IPR049552">
    <property type="entry name" value="PKS_DH_N"/>
</dbReference>
<dbReference type="SUPFAM" id="SSF53448">
    <property type="entry name" value="Nucleotide-diphospho-sugar transferases"/>
    <property type="match status" value="1"/>
</dbReference>
<dbReference type="InterPro" id="IPR020806">
    <property type="entry name" value="PKS_PP-bd"/>
</dbReference>
<dbReference type="GO" id="GO:0006633">
    <property type="term" value="P:fatty acid biosynthetic process"/>
    <property type="evidence" value="ECO:0007669"/>
    <property type="project" value="UniProtKB-UniPathway"/>
</dbReference>
<dbReference type="Pfam" id="PF14765">
    <property type="entry name" value="PS-DH"/>
    <property type="match status" value="1"/>
</dbReference>
<dbReference type="Gene3D" id="3.10.129.110">
    <property type="entry name" value="Polyketide synthase dehydratase"/>
    <property type="match status" value="1"/>
</dbReference>
<dbReference type="CDD" id="cd05195">
    <property type="entry name" value="enoyl_red"/>
    <property type="match status" value="1"/>
</dbReference>
<dbReference type="UniPathway" id="UPA00094"/>
<keyword evidence="7" id="KW-0511">Multifunctional enzyme</keyword>
<dbReference type="GO" id="GO:0031177">
    <property type="term" value="F:phosphopantetheine binding"/>
    <property type="evidence" value="ECO:0007669"/>
    <property type="project" value="InterPro"/>
</dbReference>
<dbReference type="Gene3D" id="3.40.50.720">
    <property type="entry name" value="NAD(P)-binding Rossmann-like Domain"/>
    <property type="match status" value="3"/>
</dbReference>
<reference evidence="14 15" key="1">
    <citation type="submission" date="2015-12" db="EMBL/GenBank/DDBJ databases">
        <title>The genome of Folsomia candida.</title>
        <authorList>
            <person name="Faddeeva A."/>
            <person name="Derks M.F."/>
            <person name="Anvar Y."/>
            <person name="Smit S."/>
            <person name="Van Straalen N."/>
            <person name="Roelofs D."/>
        </authorList>
    </citation>
    <scope>NUCLEOTIDE SEQUENCE [LARGE SCALE GENOMIC DNA]</scope>
    <source>
        <strain evidence="14 15">VU population</strain>
        <tissue evidence="14">Whole body</tissue>
    </source>
</reference>
<feature type="active site" description="Proton donor; for dehydratase activity" evidence="10">
    <location>
        <position position="1391"/>
    </location>
</feature>
<accession>A0A226CYY1</accession>
<dbReference type="SMART" id="SM00823">
    <property type="entry name" value="PKS_PP"/>
    <property type="match status" value="1"/>
</dbReference>
<sequence length="2441" mass="267229">MKVYEQAWVTVVLDDDSVLEPLILAESLRRCMTSRKILVFVGPAVSKRVRHNLEQVFDVVVKVTRRGRSSREEVKAAAKHLTLSLPLPYRKCVFLDPKLLVIQNCDELFEAGGVGSLTVTEGRGERHGYDSSVLLVEPGLDNFEALEELLLNQEPANSGESCIERWLSTQDGFVELGNEYGYPFGMVEGGLKPSVLELPKIVQFGDKYPVGLVQNGESLPRAQFEQQVLEYWEELCTVVQARFCPNGNITASRGAHTEPIAIVGMACRFPGANDLEEFWEILRKGEDQMRPIPSDRWTGRDGVASTPDERSIPAGFLKCAVDEFDGNFFGMSPLELSYLDPQQRLALEVTWEALEDGGIDPDSLKGTHTGIFTGTWKNDYHELMTVTGYRHKEFYRSYMGNAFGATSGRLAFMLGVTGPNIASESGCSSSMVSLGLACKSLRNQETNLSLVCGMNLLLHPFSFESMKPVLALDGRCKTFDESADGYARAEGIAVVVLKRVSDAVRDGDRIYSLIRGYGEAQEGPSKSMGTPTVECEALAINLALEDAGVEPGDVEYVEAHGTGTEVGDPTEMEAIARAYSRGRKQPLVVGSVKTVTGHSESCSGLTGLMKTVLALEKEEIPPHINLQKLNPRINLDKIPAEIPVEGRPWKKYAAPETRRRTAGVSSHGITGTDTHLIVEEAPSPHTAPKFVLPLKRSREILTLSAKSADALDDMVQNYIHFFKQNPTVELSNVCFTANTGRAHLGHRVAVVGESVEDIVKKLEKKSYLQSPTVTGGSGPKVGFLFTGHGSHYHGMGQGLYETNPVFRHHFDTCNAIFKSECGLDVRKFMWGSDPNPQLSHTTNSQPAIFTVEYALLKMWESWGVRPDLVLGHSLGEVCSALAAGAWSVDQAARFVVGRAKAFGLAAEGRMLAVKAGQGQVVDMIERVGEEAGPDFWIDVATINSRDQTVVSGRETSVRALASYCRRRDIKTHMVDAAHGFHSRDMDVSLPKLRHALDTIYGTSGENGHTPKCAYISGVYGRALDSDEQIGTKYWLDNTRDSVRFVEASQAAYGTGCRHFLEIGSQPVLSALLKANTDGQDAAEAVSCFPSMRKKEEEWTTALTTLGALYVAGVDIDWKEFHKFYPGRKIRLPYYPFQRRRHWFEPPRLRAGGGPAEKTLHPHLGSLFPTPTPTKIYHNVIHLEHSQYLGDHVLGSHVIFPAACWLEMCLSAGQASTLASFEDFYAPVAPIVVEQMGISAPMEVKDGGHGCQVQTIISPVLSSDASSDPGEGGVGWSNVEIYSQHGEDMGARKWVIHATAKFSSVVLDNLNPNLGGGFGGENLVTIQRRMSTSTVQSTDKFYDMLGLMGLNFGPVFKSLQRYQSSEDGEFLVEVKVPDAKDEGFLTHPVALDAMVQALMLDTTSTSDTRLLIPVSIGKFVWLAKGTGSQNHIHVFKETTGEGGKVAVLFDDNGTKLGVMSRVQFIRADLLSITKSLEKQKLNLPALFEENWRTTPALSPTFCETQTNPTWLIFSGENSLGDNVTRKLKQCDRSVLVARPGQNYSDLGNGILTLNPREKEDVRRALLAHDGLGGGGGLEGIIYLWGLDPEKVSQTDFTQGFLHLEQVVLELHTTPLPKLVVVTTGAISVGDDDDAKLPHAGTLWGMSKTLRSEHPNLRCKCVDVDVDVTSEMVDALFNELWTEDKEFQVAYRSRDRIVRYVARLTSVTLTPNPLSFPSNTDRFALVLPKTKAIGDLKFGPVPKEQLSLTENFVEVRVKAAGLNFKDVLSVLQPDAQFETSSSVGADYSGVVVRAGPAVTKFQVGDAVLGCNWEGQALPSHVSTREESIVALPKDWTFADGATLATAFATAFYSLVRVAGLRKGETVLIHTASGAVGICAIQIARGIGAQIIATAGSKRKRAFLSNTMRVEHIFDSRTSSYGKQIEQVTAGRGVDMVLNSLTSPGFKEASLAACSRNARFVEMSRLNIWQPDEVFLLRPDVKYTTVELSESSVELWNDLFLNLHNFLAEGKLEPIPHTRFDAAHVRDALTYLQRAKHVGKVVCVMPDTVEVTSERGGTAVRTVQNNLFSDRASYLITGGLGGIGLELAKWMTDLGAKYVVLCGRREPGVKARETIDRLRTAGKEVVVILADVGKRVECQRLLQQLRDPALSLPPLRGIMHAAGCLSDGLVVDQTWSKFEETFNGKVSGGWLLHELTLSYNLEHFVVYSSIVGILGAMGQSNHASGNTFLDSLVHHRHSLGLSATSINWGQWGQVGIAAELEIAGLSPFTPGQALATLELVMKSHRLQTAIVNGDVAVWKLLFAWAEKYLEEVKVHNTRSNRKKGVGGGEVSSDVTSASFWEALDKTRGSPGERSRVVEKLVISVLHCILKLDEGEEIDVHKEFQDLGLDSLMLVELRNILQTLLGPRINLSLGTITDHNTVALLIPVLTELISREDAAQATVES</sequence>
<evidence type="ECO:0000259" key="11">
    <source>
        <dbReference type="PROSITE" id="PS50075"/>
    </source>
</evidence>
<dbReference type="InterPro" id="IPR013968">
    <property type="entry name" value="PKS_KR"/>
</dbReference>
<feature type="domain" description="Ketosynthase family 3 (KS3)" evidence="12">
    <location>
        <begin position="257"/>
        <end position="680"/>
    </location>
</feature>
<comment type="catalytic activity">
    <reaction evidence="9">
        <text>acetyl-CoA + n malonyl-CoA + 2n NADPH + 2n H(+) = a long-chain fatty acid + (n+1) CoA + n CO2 + 2n NADP(+).</text>
        <dbReference type="EC" id="2.3.1.85"/>
    </reaction>
</comment>
<evidence type="ECO:0000256" key="5">
    <source>
        <dbReference type="ARBA" id="ARBA00022679"/>
    </source>
</evidence>
<dbReference type="Pfam" id="PF02801">
    <property type="entry name" value="Ketoacyl-synt_C"/>
    <property type="match status" value="1"/>
</dbReference>
<feature type="domain" description="Carrier" evidence="11">
    <location>
        <begin position="2352"/>
        <end position="2429"/>
    </location>
</feature>
<dbReference type="SUPFAM" id="SSF52151">
    <property type="entry name" value="FabD/lysophospholipase-like"/>
    <property type="match status" value="1"/>
</dbReference>
<organism evidence="14 15">
    <name type="scientific">Folsomia candida</name>
    <name type="common">Springtail</name>
    <dbReference type="NCBI Taxonomy" id="158441"/>
    <lineage>
        <taxon>Eukaryota</taxon>
        <taxon>Metazoa</taxon>
        <taxon>Ecdysozoa</taxon>
        <taxon>Arthropoda</taxon>
        <taxon>Hexapoda</taxon>
        <taxon>Collembola</taxon>
        <taxon>Entomobryomorpha</taxon>
        <taxon>Isotomoidea</taxon>
        <taxon>Isotomidae</taxon>
        <taxon>Proisotominae</taxon>
        <taxon>Folsomia</taxon>
    </lineage>
</organism>
<dbReference type="Proteomes" id="UP000198287">
    <property type="component" value="Unassembled WGS sequence"/>
</dbReference>
<keyword evidence="5" id="KW-0808">Transferase</keyword>
<comment type="caution">
    <text evidence="14">The sequence shown here is derived from an EMBL/GenBank/DDBJ whole genome shotgun (WGS) entry which is preliminary data.</text>
</comment>
<dbReference type="InterPro" id="IPR020807">
    <property type="entry name" value="PKS_DH"/>
</dbReference>
<dbReference type="Pfam" id="PF21394">
    <property type="entry name" value="Beta-ketacyl_N"/>
    <property type="match status" value="1"/>
</dbReference>
<dbReference type="PROSITE" id="PS52019">
    <property type="entry name" value="PKS_MFAS_DH"/>
    <property type="match status" value="1"/>
</dbReference>
<proteinExistence type="predicted"/>
<feature type="active site" description="Proton acceptor; for dehydratase activity" evidence="10">
    <location>
        <position position="1191"/>
    </location>
</feature>
<dbReference type="InterPro" id="IPR013154">
    <property type="entry name" value="ADH-like_N"/>
</dbReference>
<dbReference type="InterPro" id="IPR014043">
    <property type="entry name" value="Acyl_transferase_dom"/>
</dbReference>
<dbReference type="Pfam" id="PF00109">
    <property type="entry name" value="ketoacyl-synt"/>
    <property type="match status" value="1"/>
</dbReference>
<dbReference type="SUPFAM" id="SSF50129">
    <property type="entry name" value="GroES-like"/>
    <property type="match status" value="1"/>
</dbReference>
<dbReference type="Gene3D" id="1.10.1200.10">
    <property type="entry name" value="ACP-like"/>
    <property type="match status" value="1"/>
</dbReference>
<dbReference type="SMART" id="SM00826">
    <property type="entry name" value="PKS_DH"/>
    <property type="match status" value="1"/>
</dbReference>
<evidence type="ECO:0000259" key="13">
    <source>
        <dbReference type="PROSITE" id="PS52019"/>
    </source>
</evidence>
<dbReference type="InterPro" id="IPR049551">
    <property type="entry name" value="PKS_DH_C"/>
</dbReference>
<keyword evidence="3" id="KW-0596">Phosphopantetheine</keyword>
<dbReference type="GO" id="GO:0044550">
    <property type="term" value="P:secondary metabolite biosynthetic process"/>
    <property type="evidence" value="ECO:0007669"/>
    <property type="project" value="UniProtKB-ARBA"/>
</dbReference>
<protein>
    <recommendedName>
        <fullName evidence="2">Fatty acid synthase</fullName>
        <ecNumber evidence="1">2.3.1.85</ecNumber>
    </recommendedName>
</protein>
<dbReference type="Pfam" id="PF00698">
    <property type="entry name" value="Acyl_transf_1"/>
    <property type="match status" value="1"/>
</dbReference>
<dbReference type="InterPro" id="IPR016036">
    <property type="entry name" value="Malonyl_transacylase_ACP-bd"/>
</dbReference>
<dbReference type="PROSITE" id="PS50075">
    <property type="entry name" value="CARRIER"/>
    <property type="match status" value="1"/>
</dbReference>
<dbReference type="Gene3D" id="3.40.366.10">
    <property type="entry name" value="Malonyl-Coenzyme A Acyl Carrier Protein, domain 2"/>
    <property type="match status" value="1"/>
</dbReference>
<evidence type="ECO:0000256" key="10">
    <source>
        <dbReference type="PROSITE-ProRule" id="PRU01363"/>
    </source>
</evidence>
<dbReference type="SUPFAM" id="SSF51735">
    <property type="entry name" value="NAD(P)-binding Rossmann-fold domains"/>
    <property type="match status" value="3"/>
</dbReference>
<dbReference type="InterPro" id="IPR049900">
    <property type="entry name" value="PKS_mFAS_DH"/>
</dbReference>
<dbReference type="InterPro" id="IPR016035">
    <property type="entry name" value="Acyl_Trfase/lysoPLipase"/>
</dbReference>
<keyword evidence="15" id="KW-1185">Reference proteome</keyword>
<dbReference type="OMA" id="VHTGCFT"/>
<dbReference type="InterPro" id="IPR057326">
    <property type="entry name" value="KR_dom"/>
</dbReference>
<dbReference type="OrthoDB" id="203908at2759"/>